<dbReference type="AlphaFoldDB" id="A0A845G5Z0"/>
<dbReference type="Pfam" id="PF08765">
    <property type="entry name" value="Mor"/>
    <property type="match status" value="1"/>
</dbReference>
<name>A0A845G5Z0_9BURK</name>
<comment type="caution">
    <text evidence="2">The sequence shown here is derived from an EMBL/GenBank/DDBJ whole genome shotgun (WGS) entry which is preliminary data.</text>
</comment>
<dbReference type="InterPro" id="IPR009057">
    <property type="entry name" value="Homeodomain-like_sf"/>
</dbReference>
<gene>
    <name evidence="2" type="ORF">GTP91_18015</name>
</gene>
<feature type="domain" description="Mor transcription activator" evidence="1">
    <location>
        <begin position="7"/>
        <end position="87"/>
    </location>
</feature>
<sequence length="91" mass="10347">MHMTPEHVLARLIGFDLALKLSAEFGGMDHFDIPRAAGALRMVRNRDIAEKFIKGKTLRQLALEYLMTERAIQKILAEYGTSQTDRQAVLF</sequence>
<proteinExistence type="predicted"/>
<reference evidence="2 3" key="1">
    <citation type="submission" date="2020-01" db="EMBL/GenBank/DDBJ databases">
        <title>Novel species isolated from a subtropical stream in China.</title>
        <authorList>
            <person name="Lu H."/>
        </authorList>
    </citation>
    <scope>NUCLEOTIDE SEQUENCE [LARGE SCALE GENOMIC DNA]</scope>
    <source>
        <strain evidence="2 3">FT82W</strain>
    </source>
</reference>
<evidence type="ECO:0000313" key="3">
    <source>
        <dbReference type="Proteomes" id="UP000470302"/>
    </source>
</evidence>
<dbReference type="EMBL" id="WWCW01000062">
    <property type="protein sequence ID" value="MYM89060.1"/>
    <property type="molecule type" value="Genomic_DNA"/>
</dbReference>
<organism evidence="2 3">
    <name type="scientific">Duganella vulcania</name>
    <dbReference type="NCBI Taxonomy" id="2692166"/>
    <lineage>
        <taxon>Bacteria</taxon>
        <taxon>Pseudomonadati</taxon>
        <taxon>Pseudomonadota</taxon>
        <taxon>Betaproteobacteria</taxon>
        <taxon>Burkholderiales</taxon>
        <taxon>Oxalobacteraceae</taxon>
        <taxon>Telluria group</taxon>
        <taxon>Duganella</taxon>
    </lineage>
</organism>
<dbReference type="InterPro" id="IPR014875">
    <property type="entry name" value="Mor_transcription_activator"/>
</dbReference>
<dbReference type="Proteomes" id="UP000470302">
    <property type="component" value="Unassembled WGS sequence"/>
</dbReference>
<dbReference type="Gene3D" id="1.10.10.60">
    <property type="entry name" value="Homeodomain-like"/>
    <property type="match status" value="1"/>
</dbReference>
<dbReference type="SUPFAM" id="SSF46689">
    <property type="entry name" value="Homeodomain-like"/>
    <property type="match status" value="1"/>
</dbReference>
<protein>
    <recommendedName>
        <fullName evidence="1">Mor transcription activator domain-containing protein</fullName>
    </recommendedName>
</protein>
<evidence type="ECO:0000313" key="2">
    <source>
        <dbReference type="EMBL" id="MYM89060.1"/>
    </source>
</evidence>
<evidence type="ECO:0000259" key="1">
    <source>
        <dbReference type="Pfam" id="PF08765"/>
    </source>
</evidence>
<accession>A0A845G5Z0</accession>